<organism evidence="2 3">
    <name type="scientific">Goodea atripinnis</name>
    <dbReference type="NCBI Taxonomy" id="208336"/>
    <lineage>
        <taxon>Eukaryota</taxon>
        <taxon>Metazoa</taxon>
        <taxon>Chordata</taxon>
        <taxon>Craniata</taxon>
        <taxon>Vertebrata</taxon>
        <taxon>Euteleostomi</taxon>
        <taxon>Actinopterygii</taxon>
        <taxon>Neopterygii</taxon>
        <taxon>Teleostei</taxon>
        <taxon>Neoteleostei</taxon>
        <taxon>Acanthomorphata</taxon>
        <taxon>Ovalentaria</taxon>
        <taxon>Atherinomorphae</taxon>
        <taxon>Cyprinodontiformes</taxon>
        <taxon>Goodeidae</taxon>
        <taxon>Goodea</taxon>
    </lineage>
</organism>
<comment type="caution">
    <text evidence="2">The sequence shown here is derived from an EMBL/GenBank/DDBJ whole genome shotgun (WGS) entry which is preliminary data.</text>
</comment>
<keyword evidence="3" id="KW-1185">Reference proteome</keyword>
<feature type="compositionally biased region" description="Pro residues" evidence="1">
    <location>
        <begin position="171"/>
        <end position="181"/>
    </location>
</feature>
<dbReference type="Proteomes" id="UP001476798">
    <property type="component" value="Unassembled WGS sequence"/>
</dbReference>
<feature type="region of interest" description="Disordered" evidence="1">
    <location>
        <begin position="130"/>
        <end position="195"/>
    </location>
</feature>
<proteinExistence type="predicted"/>
<evidence type="ECO:0000313" key="3">
    <source>
        <dbReference type="Proteomes" id="UP001476798"/>
    </source>
</evidence>
<reference evidence="2 3" key="1">
    <citation type="submission" date="2021-06" db="EMBL/GenBank/DDBJ databases">
        <authorList>
            <person name="Palmer J.M."/>
        </authorList>
    </citation>
    <scope>NUCLEOTIDE SEQUENCE [LARGE SCALE GENOMIC DNA]</scope>
    <source>
        <strain evidence="2 3">GA_2019</strain>
        <tissue evidence="2">Muscle</tissue>
    </source>
</reference>
<sequence>VLICRAATVPRTEEPKQLSSPQEGACKHCDRIVIIQSFHSFLGEQITEMDQDNLSQSKTDEEGSISGTEASTASSAPVLEAATDPTTSHAPAPPRPRRPQRTARVEGSVDISEPRVEPQIDPLINLRESTPDGTVVIHPKPCRPTGERMGPRIKAGPKGPGHHPVRAASVPQPPPSRPVPPHLTQHAERAMSVAGTADTQPQSLVDFRLVSLSLCLY</sequence>
<accession>A0ABV0MKT9</accession>
<dbReference type="EMBL" id="JAHRIO010003169">
    <property type="protein sequence ID" value="MEQ2159723.1"/>
    <property type="molecule type" value="Genomic_DNA"/>
</dbReference>
<feature type="non-terminal residue" evidence="2">
    <location>
        <position position="1"/>
    </location>
</feature>
<name>A0ABV0MKT9_9TELE</name>
<evidence type="ECO:0000313" key="2">
    <source>
        <dbReference type="EMBL" id="MEQ2159723.1"/>
    </source>
</evidence>
<feature type="compositionally biased region" description="Polar residues" evidence="1">
    <location>
        <begin position="65"/>
        <end position="75"/>
    </location>
</feature>
<protein>
    <submittedName>
        <fullName evidence="2">Uncharacterized protein</fullName>
    </submittedName>
</protein>
<feature type="region of interest" description="Disordered" evidence="1">
    <location>
        <begin position="52"/>
        <end position="111"/>
    </location>
</feature>
<evidence type="ECO:0000256" key="1">
    <source>
        <dbReference type="SAM" id="MobiDB-lite"/>
    </source>
</evidence>
<gene>
    <name evidence="2" type="ORF">GOODEAATRI_026081</name>
</gene>